<dbReference type="Gene3D" id="3.40.190.80">
    <property type="match status" value="1"/>
</dbReference>
<dbReference type="GO" id="GO:0006020">
    <property type="term" value="P:inositol metabolic process"/>
    <property type="evidence" value="ECO:0007669"/>
    <property type="project" value="TreeGrafter"/>
</dbReference>
<dbReference type="PRINTS" id="PR00377">
    <property type="entry name" value="IMPHPHTASES"/>
</dbReference>
<keyword evidence="2 4" id="KW-0479">Metal-binding</keyword>
<dbReference type="Pfam" id="PF00459">
    <property type="entry name" value="Inositol_P"/>
    <property type="match status" value="1"/>
</dbReference>
<dbReference type="PANTHER" id="PTHR20854">
    <property type="entry name" value="INOSITOL MONOPHOSPHATASE"/>
    <property type="match status" value="1"/>
</dbReference>
<dbReference type="InterPro" id="IPR000760">
    <property type="entry name" value="Inositol_monophosphatase-like"/>
</dbReference>
<dbReference type="PANTHER" id="PTHR20854:SF4">
    <property type="entry name" value="INOSITOL-1-MONOPHOSPHATASE-RELATED"/>
    <property type="match status" value="1"/>
</dbReference>
<feature type="binding site" evidence="4">
    <location>
        <position position="85"/>
    </location>
    <ligand>
        <name>Mg(2+)</name>
        <dbReference type="ChEBI" id="CHEBI:18420"/>
        <label>1</label>
        <note>catalytic</note>
    </ligand>
</feature>
<protein>
    <submittedName>
        <fullName evidence="5">Inositol-1-monophosphatase</fullName>
        <ecNumber evidence="5">3.1.3.25</ecNumber>
    </submittedName>
</protein>
<evidence type="ECO:0000256" key="4">
    <source>
        <dbReference type="PIRSR" id="PIRSR600760-2"/>
    </source>
</evidence>
<keyword evidence="3 4" id="KW-0460">Magnesium</keyword>
<evidence type="ECO:0000313" key="6">
    <source>
        <dbReference type="Proteomes" id="UP000051681"/>
    </source>
</evidence>
<dbReference type="CDD" id="cd01638">
    <property type="entry name" value="CysQ"/>
    <property type="match status" value="1"/>
</dbReference>
<dbReference type="SUPFAM" id="SSF56655">
    <property type="entry name" value="Carbohydrate phosphatase"/>
    <property type="match status" value="1"/>
</dbReference>
<feature type="binding site" evidence="4">
    <location>
        <position position="207"/>
    </location>
    <ligand>
        <name>Mg(2+)</name>
        <dbReference type="ChEBI" id="CHEBI:18420"/>
        <label>1</label>
        <note>catalytic</note>
    </ligand>
</feature>
<dbReference type="GO" id="GO:0046872">
    <property type="term" value="F:metal ion binding"/>
    <property type="evidence" value="ECO:0007669"/>
    <property type="project" value="UniProtKB-KW"/>
</dbReference>
<dbReference type="GO" id="GO:0046854">
    <property type="term" value="P:phosphatidylinositol phosphate biosynthetic process"/>
    <property type="evidence" value="ECO:0007669"/>
    <property type="project" value="InterPro"/>
</dbReference>
<evidence type="ECO:0000256" key="1">
    <source>
        <dbReference type="ARBA" id="ARBA00009759"/>
    </source>
</evidence>
<dbReference type="EC" id="3.1.3.25" evidence="5"/>
<dbReference type="AlphaFoldDB" id="A0A0P1GRG1"/>
<keyword evidence="5" id="KW-0378">Hydrolase</keyword>
<dbReference type="GO" id="GO:0008934">
    <property type="term" value="F:inositol monophosphate 1-phosphatase activity"/>
    <property type="evidence" value="ECO:0007669"/>
    <property type="project" value="TreeGrafter"/>
</dbReference>
<name>A0A0P1GRG1_9RHOB</name>
<dbReference type="RefSeq" id="WP_058319194.1">
    <property type="nucleotide sequence ID" value="NZ_CYSF01000012.1"/>
</dbReference>
<evidence type="ECO:0000256" key="3">
    <source>
        <dbReference type="ARBA" id="ARBA00022842"/>
    </source>
</evidence>
<dbReference type="OrthoDB" id="9785695at2"/>
<dbReference type="GO" id="GO:0007165">
    <property type="term" value="P:signal transduction"/>
    <property type="evidence" value="ECO:0007669"/>
    <property type="project" value="TreeGrafter"/>
</dbReference>
<proteinExistence type="inferred from homology"/>
<evidence type="ECO:0000256" key="2">
    <source>
        <dbReference type="ARBA" id="ARBA00022723"/>
    </source>
</evidence>
<evidence type="ECO:0000313" key="5">
    <source>
        <dbReference type="EMBL" id="CUH85116.1"/>
    </source>
</evidence>
<accession>A0A0P1GRG1</accession>
<organism evidence="5 6">
    <name type="scientific">Thalassovita mediterranea</name>
    <dbReference type="NCBI Taxonomy" id="340021"/>
    <lineage>
        <taxon>Bacteria</taxon>
        <taxon>Pseudomonadati</taxon>
        <taxon>Pseudomonadota</taxon>
        <taxon>Alphaproteobacteria</taxon>
        <taxon>Rhodobacterales</taxon>
        <taxon>Roseobacteraceae</taxon>
        <taxon>Thalassovita</taxon>
    </lineage>
</organism>
<dbReference type="PROSITE" id="PS00630">
    <property type="entry name" value="IMP_2"/>
    <property type="match status" value="1"/>
</dbReference>
<dbReference type="Proteomes" id="UP000051681">
    <property type="component" value="Unassembled WGS sequence"/>
</dbReference>
<gene>
    <name evidence="5" type="primary">suhB_3</name>
    <name evidence="5" type="ORF">TM5383_02343</name>
</gene>
<feature type="binding site" evidence="4">
    <location>
        <position position="67"/>
    </location>
    <ligand>
        <name>Mg(2+)</name>
        <dbReference type="ChEBI" id="CHEBI:18420"/>
        <label>1</label>
        <note>catalytic</note>
    </ligand>
</feature>
<dbReference type="InterPro" id="IPR020550">
    <property type="entry name" value="Inositol_monophosphatase_CS"/>
</dbReference>
<feature type="binding site" evidence="4">
    <location>
        <position position="87"/>
    </location>
    <ligand>
        <name>Mg(2+)</name>
        <dbReference type="ChEBI" id="CHEBI:18420"/>
        <label>1</label>
        <note>catalytic</note>
    </ligand>
</feature>
<feature type="binding site" evidence="4">
    <location>
        <position position="88"/>
    </location>
    <ligand>
        <name>Mg(2+)</name>
        <dbReference type="ChEBI" id="CHEBI:18420"/>
        <label>1</label>
        <note>catalytic</note>
    </ligand>
</feature>
<dbReference type="Gene3D" id="3.30.540.10">
    <property type="entry name" value="Fructose-1,6-Bisphosphatase, subunit A, domain 1"/>
    <property type="match status" value="1"/>
</dbReference>
<reference evidence="5 6" key="1">
    <citation type="submission" date="2015-09" db="EMBL/GenBank/DDBJ databases">
        <authorList>
            <consortium name="Swine Surveillance"/>
        </authorList>
    </citation>
    <scope>NUCLEOTIDE SEQUENCE [LARGE SCALE GENOMIC DNA]</scope>
    <source>
        <strain evidence="5 6">CECT 8383</strain>
    </source>
</reference>
<dbReference type="STRING" id="340021.TM5383_02343"/>
<comment type="similarity">
    <text evidence="1">Belongs to the inositol monophosphatase superfamily.</text>
</comment>
<sequence length="269" mass="28779">MPASDLDLLIHAARLAGETALTFHGPDAKSWDKPGEQGPVTEADLAVNAVLERELRSARSDYGWLSEESDDSAARLTQERVFIIDPIDGTRSFIEGSKSWAHSIAIAEGGQVTAAVVYLPAKNRLYAAAKGQGATLNNDPVRVSGQSGLTGASVVAAKPNYAPEKWVDGDVPDVKRVYRPSLAYRLSLVAQGRFDAMLTLRDSWEWDIAAGALILTEAGATVTDMHGQALQFNNPHPQVKGVVAASPELHTNLTARLVSAQSRPENEAS</sequence>
<keyword evidence="6" id="KW-1185">Reference proteome</keyword>
<comment type="cofactor">
    <cofactor evidence="4">
        <name>Mg(2+)</name>
        <dbReference type="ChEBI" id="CHEBI:18420"/>
    </cofactor>
</comment>
<dbReference type="EMBL" id="CYSF01000012">
    <property type="protein sequence ID" value="CUH85116.1"/>
    <property type="molecule type" value="Genomic_DNA"/>
</dbReference>